<dbReference type="InterPro" id="IPR018060">
    <property type="entry name" value="HTH_AraC"/>
</dbReference>
<organism evidence="3 4">
    <name type="scientific">Rugosimonospora acidiphila</name>
    <dbReference type="NCBI Taxonomy" id="556531"/>
    <lineage>
        <taxon>Bacteria</taxon>
        <taxon>Bacillati</taxon>
        <taxon>Actinomycetota</taxon>
        <taxon>Actinomycetes</taxon>
        <taxon>Micromonosporales</taxon>
        <taxon>Micromonosporaceae</taxon>
        <taxon>Rugosimonospora</taxon>
    </lineage>
</organism>
<dbReference type="RefSeq" id="WP_425570744.1">
    <property type="nucleotide sequence ID" value="NZ_BAABJQ010000002.1"/>
</dbReference>
<gene>
    <name evidence="3" type="ORF">GCM10023322_07530</name>
</gene>
<evidence type="ECO:0000313" key="4">
    <source>
        <dbReference type="Proteomes" id="UP001501570"/>
    </source>
</evidence>
<comment type="caution">
    <text evidence="3">The sequence shown here is derived from an EMBL/GenBank/DDBJ whole genome shotgun (WGS) entry which is preliminary data.</text>
</comment>
<evidence type="ECO:0000256" key="1">
    <source>
        <dbReference type="SAM" id="MobiDB-lite"/>
    </source>
</evidence>
<feature type="compositionally biased region" description="Basic and acidic residues" evidence="1">
    <location>
        <begin position="41"/>
        <end position="52"/>
    </location>
</feature>
<sequence>MAAATGYYDQAHLTQEFVRSTGVTPRAWVAEEFGNIQDGSHAGRPEWDHDQLEPDGMAHPAGF</sequence>
<accession>A0ABP9RL89</accession>
<evidence type="ECO:0000313" key="3">
    <source>
        <dbReference type="EMBL" id="GAA5178982.1"/>
    </source>
</evidence>
<reference evidence="4" key="1">
    <citation type="journal article" date="2019" name="Int. J. Syst. Evol. Microbiol.">
        <title>The Global Catalogue of Microorganisms (GCM) 10K type strain sequencing project: providing services to taxonomists for standard genome sequencing and annotation.</title>
        <authorList>
            <consortium name="The Broad Institute Genomics Platform"/>
            <consortium name="The Broad Institute Genome Sequencing Center for Infectious Disease"/>
            <person name="Wu L."/>
            <person name="Ma J."/>
        </authorList>
    </citation>
    <scope>NUCLEOTIDE SEQUENCE [LARGE SCALE GENOMIC DNA]</scope>
    <source>
        <strain evidence="4">JCM 18304</strain>
    </source>
</reference>
<keyword evidence="4" id="KW-1185">Reference proteome</keyword>
<feature type="domain" description="HTH araC/xylS-type" evidence="2">
    <location>
        <begin position="1"/>
        <end position="31"/>
    </location>
</feature>
<dbReference type="EMBL" id="BAABJQ010000002">
    <property type="protein sequence ID" value="GAA5178982.1"/>
    <property type="molecule type" value="Genomic_DNA"/>
</dbReference>
<evidence type="ECO:0000259" key="2">
    <source>
        <dbReference type="PROSITE" id="PS01124"/>
    </source>
</evidence>
<name>A0ABP9RL89_9ACTN</name>
<feature type="region of interest" description="Disordered" evidence="1">
    <location>
        <begin position="37"/>
        <end position="63"/>
    </location>
</feature>
<dbReference type="Proteomes" id="UP001501570">
    <property type="component" value="Unassembled WGS sequence"/>
</dbReference>
<proteinExistence type="predicted"/>
<dbReference type="Gene3D" id="1.10.10.60">
    <property type="entry name" value="Homeodomain-like"/>
    <property type="match status" value="1"/>
</dbReference>
<protein>
    <recommendedName>
        <fullName evidence="2">HTH araC/xylS-type domain-containing protein</fullName>
    </recommendedName>
</protein>
<dbReference type="PROSITE" id="PS01124">
    <property type="entry name" value="HTH_ARAC_FAMILY_2"/>
    <property type="match status" value="1"/>
</dbReference>